<dbReference type="PIRSF" id="PIRSF002741">
    <property type="entry name" value="MppA"/>
    <property type="match status" value="1"/>
</dbReference>
<sequence length="545" mass="60915">MKRYVSVLLLAVLALAGCGGRNDTAGTGGPGPQTADELTIGIYNDAGNVSTWGGGAYSPWVLDAVCEKLAGPNPYGAEPQMILAEYIRPVTDDNMTWEIKLKKGIRWHDGTPLTSEDIQFTIDYNREGPSNNRYSHHTSSVPRLPGDGIKIIDDLTLQVTGAFPMPHFDREPCAEVPIVQKAQWENIKDPRQFTGKSIGTGPYKLTDYKVGEYYTLEANDDYHLGTPLVKKLNLVVIRDFSTMFTALRSGEIDAAARNLPPEMVEEWSKLDHITIVKTPYLWGAALTLDTTKLPFGDLQFREAISYAIDRDELLRIVGLGHGQTGTKGYPHPMSFHTNPDNSQPYDPGKAAQLFTDLGYVDINGDGFRETPDGKPIDWRILVDASGPIYVRAAEIIVEHLEAINLKAHVEAMESAAYNEAVNITGNYNMTVGEFVPHGLCDDDMMMVLQYGEQKTDAVPYPERDAALEAWKAAGTKEGRQEATYYLQTLINKYPKRIMLWYPDGFFAYNNTKYDNYSIIMGENDIYHKYSFIPNDSREGFVIEYK</sequence>
<evidence type="ECO:0000259" key="1">
    <source>
        <dbReference type="Pfam" id="PF00496"/>
    </source>
</evidence>
<proteinExistence type="predicted"/>
<dbReference type="Pfam" id="PF00496">
    <property type="entry name" value="SBP_bac_5"/>
    <property type="match status" value="1"/>
</dbReference>
<gene>
    <name evidence="2" type="ORF">JFL75_12545</name>
</gene>
<dbReference type="RefSeq" id="WP_215625076.1">
    <property type="nucleotide sequence ID" value="NZ_CP067089.2"/>
</dbReference>
<dbReference type="GO" id="GO:0030288">
    <property type="term" value="C:outer membrane-bounded periplasmic space"/>
    <property type="evidence" value="ECO:0007669"/>
    <property type="project" value="UniProtKB-ARBA"/>
</dbReference>
<accession>A0A7T7XJW5</accession>
<dbReference type="InterPro" id="IPR039424">
    <property type="entry name" value="SBP_5"/>
</dbReference>
<feature type="domain" description="Solute-binding protein family 5" evidence="1">
    <location>
        <begin position="80"/>
        <end position="449"/>
    </location>
</feature>
<dbReference type="EMBL" id="CP067089">
    <property type="protein sequence ID" value="QQO07770.1"/>
    <property type="molecule type" value="Genomic_DNA"/>
</dbReference>
<dbReference type="Proteomes" id="UP000595917">
    <property type="component" value="Chromosome"/>
</dbReference>
<dbReference type="AlphaFoldDB" id="A0A7T7XJW5"/>
<organism evidence="2 3">
    <name type="scientific">Breznakiella homolactica</name>
    <dbReference type="NCBI Taxonomy" id="2798577"/>
    <lineage>
        <taxon>Bacteria</taxon>
        <taxon>Pseudomonadati</taxon>
        <taxon>Spirochaetota</taxon>
        <taxon>Spirochaetia</taxon>
        <taxon>Spirochaetales</taxon>
        <taxon>Breznakiellaceae</taxon>
        <taxon>Breznakiella</taxon>
    </lineage>
</organism>
<dbReference type="InterPro" id="IPR030678">
    <property type="entry name" value="Peptide/Ni-bd"/>
</dbReference>
<dbReference type="InterPro" id="IPR000914">
    <property type="entry name" value="SBP_5_dom"/>
</dbReference>
<protein>
    <submittedName>
        <fullName evidence="2">ABC transporter substrate-binding protein</fullName>
    </submittedName>
</protein>
<dbReference type="CDD" id="cd00995">
    <property type="entry name" value="PBP2_NikA_DppA_OppA_like"/>
    <property type="match status" value="1"/>
</dbReference>
<dbReference type="KEGG" id="bhc:JFL75_12545"/>
<dbReference type="GO" id="GO:0043190">
    <property type="term" value="C:ATP-binding cassette (ABC) transporter complex"/>
    <property type="evidence" value="ECO:0007669"/>
    <property type="project" value="InterPro"/>
</dbReference>
<dbReference type="GO" id="GO:0015833">
    <property type="term" value="P:peptide transport"/>
    <property type="evidence" value="ECO:0007669"/>
    <property type="project" value="TreeGrafter"/>
</dbReference>
<name>A0A7T7XJW5_9SPIR</name>
<evidence type="ECO:0000313" key="3">
    <source>
        <dbReference type="Proteomes" id="UP000595917"/>
    </source>
</evidence>
<dbReference type="Gene3D" id="3.10.105.10">
    <property type="entry name" value="Dipeptide-binding Protein, Domain 3"/>
    <property type="match status" value="1"/>
</dbReference>
<dbReference type="PROSITE" id="PS51257">
    <property type="entry name" value="PROKAR_LIPOPROTEIN"/>
    <property type="match status" value="1"/>
</dbReference>
<keyword evidence="3" id="KW-1185">Reference proteome</keyword>
<dbReference type="PANTHER" id="PTHR30290">
    <property type="entry name" value="PERIPLASMIC BINDING COMPONENT OF ABC TRANSPORTER"/>
    <property type="match status" value="1"/>
</dbReference>
<evidence type="ECO:0000313" key="2">
    <source>
        <dbReference type="EMBL" id="QQO07770.1"/>
    </source>
</evidence>
<dbReference type="SUPFAM" id="SSF53850">
    <property type="entry name" value="Periplasmic binding protein-like II"/>
    <property type="match status" value="1"/>
</dbReference>
<reference evidence="2" key="1">
    <citation type="submission" date="2021-01" db="EMBL/GenBank/DDBJ databases">
        <title>Description of Breznakiella homolactica.</title>
        <authorList>
            <person name="Song Y."/>
            <person name="Brune A."/>
        </authorList>
    </citation>
    <scope>NUCLEOTIDE SEQUENCE</scope>
    <source>
        <strain evidence="2">RmG30</strain>
    </source>
</reference>
<dbReference type="GO" id="GO:1904680">
    <property type="term" value="F:peptide transmembrane transporter activity"/>
    <property type="evidence" value="ECO:0007669"/>
    <property type="project" value="TreeGrafter"/>
</dbReference>
<dbReference type="Gene3D" id="3.40.190.10">
    <property type="entry name" value="Periplasmic binding protein-like II"/>
    <property type="match status" value="1"/>
</dbReference>